<dbReference type="EMBL" id="MCFA01000040">
    <property type="protein sequence ID" value="ORY13636.1"/>
    <property type="molecule type" value="Genomic_DNA"/>
</dbReference>
<accession>A0A1Y1ZTR2</accession>
<dbReference type="OrthoDB" id="3785856at2759"/>
<evidence type="ECO:0000256" key="1">
    <source>
        <dbReference type="SAM" id="MobiDB-lite"/>
    </source>
</evidence>
<reference evidence="2 3" key="1">
    <citation type="submission" date="2016-07" db="EMBL/GenBank/DDBJ databases">
        <title>Pervasive Adenine N6-methylation of Active Genes in Fungi.</title>
        <authorList>
            <consortium name="DOE Joint Genome Institute"/>
            <person name="Mondo S.J."/>
            <person name="Dannebaum R.O."/>
            <person name="Kuo R.C."/>
            <person name="Labutti K."/>
            <person name="Haridas S."/>
            <person name="Kuo A."/>
            <person name="Salamov A."/>
            <person name="Ahrendt S.R."/>
            <person name="Lipzen A."/>
            <person name="Sullivan W."/>
            <person name="Andreopoulos W.B."/>
            <person name="Clum A."/>
            <person name="Lindquist E."/>
            <person name="Daum C."/>
            <person name="Ramamoorthy G.K."/>
            <person name="Gryganskyi A."/>
            <person name="Culley D."/>
            <person name="Magnuson J.K."/>
            <person name="James T.Y."/>
            <person name="O'Malley M.A."/>
            <person name="Stajich J.E."/>
            <person name="Spatafora J.W."/>
            <person name="Visel A."/>
            <person name="Grigoriev I.V."/>
        </authorList>
    </citation>
    <scope>NUCLEOTIDE SEQUENCE [LARGE SCALE GENOMIC DNA]</scope>
    <source>
        <strain evidence="2 3">CBS 115471</strain>
    </source>
</reference>
<protein>
    <submittedName>
        <fullName evidence="2">Uncharacterized protein</fullName>
    </submittedName>
</protein>
<sequence length="244" mass="27576">MGSTYYQRLSLEQLTRKNQVGKGQNEDKQAGKGPVGGSRCPGLIIDIDSNANDRDTQNTNIKLPDYRRPYLVLGLLSTNIPKEELIRIESCTRLFKNLHAAESRLRPWYIRLLSLKSVSGFGLYECTNEGVHRHIHLDQRTQHLLAEMFRAYKTGRRDIDSRWLNFVHKELNNQACNSNCNPSVRRYSLQLLLSWSALKLAIWGAYPFSSVSSSDYGGVGDIILHYLCRSVGDGDSGGGNTDRK</sequence>
<evidence type="ECO:0000313" key="3">
    <source>
        <dbReference type="Proteomes" id="UP000193144"/>
    </source>
</evidence>
<dbReference type="AlphaFoldDB" id="A0A1Y1ZTR2"/>
<organism evidence="2 3">
    <name type="scientific">Clohesyomyces aquaticus</name>
    <dbReference type="NCBI Taxonomy" id="1231657"/>
    <lineage>
        <taxon>Eukaryota</taxon>
        <taxon>Fungi</taxon>
        <taxon>Dikarya</taxon>
        <taxon>Ascomycota</taxon>
        <taxon>Pezizomycotina</taxon>
        <taxon>Dothideomycetes</taxon>
        <taxon>Pleosporomycetidae</taxon>
        <taxon>Pleosporales</taxon>
        <taxon>Lindgomycetaceae</taxon>
        <taxon>Clohesyomyces</taxon>
    </lineage>
</organism>
<feature type="region of interest" description="Disordered" evidence="1">
    <location>
        <begin position="16"/>
        <end position="39"/>
    </location>
</feature>
<gene>
    <name evidence="2" type="ORF">BCR34DRAFT_599802</name>
</gene>
<dbReference type="Proteomes" id="UP000193144">
    <property type="component" value="Unassembled WGS sequence"/>
</dbReference>
<proteinExistence type="predicted"/>
<name>A0A1Y1ZTR2_9PLEO</name>
<comment type="caution">
    <text evidence="2">The sequence shown here is derived from an EMBL/GenBank/DDBJ whole genome shotgun (WGS) entry which is preliminary data.</text>
</comment>
<keyword evidence="3" id="KW-1185">Reference proteome</keyword>
<evidence type="ECO:0000313" key="2">
    <source>
        <dbReference type="EMBL" id="ORY13636.1"/>
    </source>
</evidence>